<proteinExistence type="inferred from homology"/>
<accession>A0A412TNS1</accession>
<dbReference type="Pfam" id="PF14322">
    <property type="entry name" value="SusD-like_3"/>
    <property type="match status" value="1"/>
</dbReference>
<evidence type="ECO:0000259" key="7">
    <source>
        <dbReference type="Pfam" id="PF07980"/>
    </source>
</evidence>
<reference evidence="9 10" key="1">
    <citation type="submission" date="2018-08" db="EMBL/GenBank/DDBJ databases">
        <title>A genome reference for cultivated species of the human gut microbiota.</title>
        <authorList>
            <person name="Zou Y."/>
            <person name="Xue W."/>
            <person name="Luo G."/>
        </authorList>
    </citation>
    <scope>NUCLEOTIDE SEQUENCE [LARGE SCALE GENOMIC DNA]</scope>
    <source>
        <strain evidence="9 10">AF16-14</strain>
    </source>
</reference>
<feature type="chain" id="PRO_5019502839" evidence="6">
    <location>
        <begin position="22"/>
        <end position="476"/>
    </location>
</feature>
<feature type="signal peptide" evidence="6">
    <location>
        <begin position="1"/>
        <end position="21"/>
    </location>
</feature>
<evidence type="ECO:0000256" key="4">
    <source>
        <dbReference type="ARBA" id="ARBA00023136"/>
    </source>
</evidence>
<evidence type="ECO:0000256" key="1">
    <source>
        <dbReference type="ARBA" id="ARBA00004442"/>
    </source>
</evidence>
<evidence type="ECO:0000256" key="3">
    <source>
        <dbReference type="ARBA" id="ARBA00022729"/>
    </source>
</evidence>
<dbReference type="GO" id="GO:0009279">
    <property type="term" value="C:cell outer membrane"/>
    <property type="evidence" value="ECO:0007669"/>
    <property type="project" value="UniProtKB-SubCell"/>
</dbReference>
<dbReference type="Gene3D" id="1.25.40.390">
    <property type="match status" value="1"/>
</dbReference>
<organism evidence="9 10">
    <name type="scientific">Odoribacter splanchnicus</name>
    <dbReference type="NCBI Taxonomy" id="28118"/>
    <lineage>
        <taxon>Bacteria</taxon>
        <taxon>Pseudomonadati</taxon>
        <taxon>Bacteroidota</taxon>
        <taxon>Bacteroidia</taxon>
        <taxon>Bacteroidales</taxon>
        <taxon>Odoribacteraceae</taxon>
        <taxon>Odoribacter</taxon>
    </lineage>
</organism>
<comment type="caution">
    <text evidence="9">The sequence shown here is derived from an EMBL/GenBank/DDBJ whole genome shotgun (WGS) entry which is preliminary data.</text>
</comment>
<feature type="domain" description="RagB/SusD" evidence="7">
    <location>
        <begin position="368"/>
        <end position="444"/>
    </location>
</feature>
<dbReference type="InterPro" id="IPR012944">
    <property type="entry name" value="SusD_RagB_dom"/>
</dbReference>
<evidence type="ECO:0000313" key="10">
    <source>
        <dbReference type="Proteomes" id="UP000284243"/>
    </source>
</evidence>
<keyword evidence="4" id="KW-0472">Membrane</keyword>
<evidence type="ECO:0000256" key="5">
    <source>
        <dbReference type="ARBA" id="ARBA00023237"/>
    </source>
</evidence>
<evidence type="ECO:0000313" key="9">
    <source>
        <dbReference type="EMBL" id="RGU55464.1"/>
    </source>
</evidence>
<evidence type="ECO:0000256" key="6">
    <source>
        <dbReference type="SAM" id="SignalP"/>
    </source>
</evidence>
<feature type="domain" description="SusD-like N-terminal" evidence="8">
    <location>
        <begin position="21"/>
        <end position="209"/>
    </location>
</feature>
<comment type="similarity">
    <text evidence="2">Belongs to the SusD family.</text>
</comment>
<gene>
    <name evidence="9" type="ORF">DWW57_12085</name>
</gene>
<dbReference type="Pfam" id="PF07980">
    <property type="entry name" value="SusD_RagB"/>
    <property type="match status" value="1"/>
</dbReference>
<dbReference type="InterPro" id="IPR011990">
    <property type="entry name" value="TPR-like_helical_dom_sf"/>
</dbReference>
<dbReference type="SUPFAM" id="SSF48452">
    <property type="entry name" value="TPR-like"/>
    <property type="match status" value="1"/>
</dbReference>
<protein>
    <submittedName>
        <fullName evidence="9">RagB/SusD family nutrient uptake outer membrane protein</fullName>
    </submittedName>
</protein>
<dbReference type="PROSITE" id="PS51257">
    <property type="entry name" value="PROKAR_LIPOPROTEIN"/>
    <property type="match status" value="1"/>
</dbReference>
<evidence type="ECO:0000256" key="2">
    <source>
        <dbReference type="ARBA" id="ARBA00006275"/>
    </source>
</evidence>
<dbReference type="RefSeq" id="WP_087395544.1">
    <property type="nucleotide sequence ID" value="NZ_JADNGC010000018.1"/>
</dbReference>
<comment type="subcellular location">
    <subcellularLocation>
        <location evidence="1">Cell outer membrane</location>
    </subcellularLocation>
</comment>
<keyword evidence="5" id="KW-0998">Cell outer membrane</keyword>
<sequence>MKTKLYIFIILLFSLSSCSNWLEVELDNKVDDNKLFSTPEGFKEALAGVYSRMSKQNRYGEYLTMEYPDVLAKYYNASTNTYEYWNNYNYIYSSTKSTISNIWNNLYSDIAQVNCILMWADKNAGVMDENTRNQVRGEALALRAFLHFDLYRMFSPDVKRSPKAEGIPYNKEYGVSLPPMYSVEEVLQLVVNDLKEAEACLADDPITTVVPYAITSTTDGVEEVNAAAKDAADQYVARVNLYAVKAMLARVYQARGEFTKAVEKAKEIIHSGKFRLLEFSSIDQDEKTLDLLFSDEHIFSLRNNKIITYSQRLHRDNASGGATILTPLPVRDVATLYESNNDDARYAKWFNLGKLIKFMPDTLSIFPQKMPLIKLSEMYLLVAECTVTSEPDTAMHYINILRDHRIRNNTHWQTIGKEFIFQEMQREYIGEGQLWYAYKRNNKAIPGDDGEIAPSDDIFVFPFPDAEIEDGHRTQR</sequence>
<keyword evidence="3 6" id="KW-0732">Signal</keyword>
<name>A0A412TNS1_9BACT</name>
<dbReference type="InterPro" id="IPR033985">
    <property type="entry name" value="SusD-like_N"/>
</dbReference>
<dbReference type="Proteomes" id="UP000284243">
    <property type="component" value="Unassembled WGS sequence"/>
</dbReference>
<dbReference type="AlphaFoldDB" id="A0A412TNS1"/>
<dbReference type="EMBL" id="QRYC01000017">
    <property type="protein sequence ID" value="RGU55464.1"/>
    <property type="molecule type" value="Genomic_DNA"/>
</dbReference>
<evidence type="ECO:0000259" key="8">
    <source>
        <dbReference type="Pfam" id="PF14322"/>
    </source>
</evidence>